<name>A0A834KW23_VESPE</name>
<gene>
    <name evidence="10" type="ORF">H0235_012903</name>
</gene>
<feature type="signal peptide" evidence="9">
    <location>
        <begin position="1"/>
        <end position="24"/>
    </location>
</feature>
<evidence type="ECO:0000256" key="9">
    <source>
        <dbReference type="SAM" id="SignalP"/>
    </source>
</evidence>
<dbReference type="GO" id="GO:0032222">
    <property type="term" value="P:regulation of synaptic transmission, cholinergic"/>
    <property type="evidence" value="ECO:0007669"/>
    <property type="project" value="InterPro"/>
</dbReference>
<evidence type="ECO:0000313" key="10">
    <source>
        <dbReference type="EMBL" id="KAF7413052.1"/>
    </source>
</evidence>
<keyword evidence="3" id="KW-0812">Transmembrane</keyword>
<dbReference type="Proteomes" id="UP000600918">
    <property type="component" value="Unassembled WGS sequence"/>
</dbReference>
<comment type="subcellular location">
    <subcellularLocation>
        <location evidence="1">Membrane</location>
        <topology evidence="1">Lipid-anchor</topology>
        <topology evidence="1">GPI-anchor</topology>
    </subcellularLocation>
</comment>
<evidence type="ECO:0000256" key="3">
    <source>
        <dbReference type="ARBA" id="ARBA00022692"/>
    </source>
</evidence>
<evidence type="ECO:0000256" key="1">
    <source>
        <dbReference type="ARBA" id="ARBA00004589"/>
    </source>
</evidence>
<keyword evidence="4 9" id="KW-0732">Signal</keyword>
<keyword evidence="5" id="KW-1133">Transmembrane helix</keyword>
<evidence type="ECO:0000256" key="8">
    <source>
        <dbReference type="ARBA" id="ARBA00023288"/>
    </source>
</evidence>
<keyword evidence="11" id="KW-1185">Reference proteome</keyword>
<dbReference type="AlphaFoldDB" id="A0A834KW23"/>
<protein>
    <recommendedName>
        <fullName evidence="12">Protein sleepless</fullName>
    </recommendedName>
</protein>
<dbReference type="Pfam" id="PF17064">
    <property type="entry name" value="QVR"/>
    <property type="match status" value="1"/>
</dbReference>
<keyword evidence="7" id="KW-0325">Glycoprotein</keyword>
<dbReference type="PROSITE" id="PS51257">
    <property type="entry name" value="PROKAR_LIPOPROTEIN"/>
    <property type="match status" value="1"/>
</dbReference>
<proteinExistence type="predicted"/>
<dbReference type="GO" id="GO:0098552">
    <property type="term" value="C:side of membrane"/>
    <property type="evidence" value="ECO:0007669"/>
    <property type="project" value="UniProtKB-KW"/>
</dbReference>
<dbReference type="EMBL" id="JACSDY010000012">
    <property type="protein sequence ID" value="KAF7413052.1"/>
    <property type="molecule type" value="Genomic_DNA"/>
</dbReference>
<evidence type="ECO:0000256" key="4">
    <source>
        <dbReference type="ARBA" id="ARBA00022729"/>
    </source>
</evidence>
<evidence type="ECO:0000256" key="2">
    <source>
        <dbReference type="ARBA" id="ARBA00022622"/>
    </source>
</evidence>
<evidence type="ECO:0000256" key="7">
    <source>
        <dbReference type="ARBA" id="ARBA00023180"/>
    </source>
</evidence>
<feature type="chain" id="PRO_5032364359" description="Protein sleepless" evidence="9">
    <location>
        <begin position="25"/>
        <end position="183"/>
    </location>
</feature>
<dbReference type="PANTHER" id="PTHR33562">
    <property type="entry name" value="ATILLA, ISOFORM B-RELATED-RELATED"/>
    <property type="match status" value="1"/>
</dbReference>
<sequence>MAIDKRIVSTICTLLLFVTIGCEAIRCYQCSSDTDQKDEDLCGAYGKFDKERNIPVECSSDESHTPGTFCVKLTQQSPRGFIWNGRWRQVIRRCASVSSTGVTGVCNWGVYENGIYWQECSCSEDSCNGASSFSSLSTMIFVTLSTVRFDHLGRSDLQLWNLTLLVQALCRICRLGIADYSLE</sequence>
<dbReference type="InterPro" id="IPR031424">
    <property type="entry name" value="QVR-like"/>
</dbReference>
<dbReference type="GO" id="GO:0030431">
    <property type="term" value="P:sleep"/>
    <property type="evidence" value="ECO:0007669"/>
    <property type="project" value="InterPro"/>
</dbReference>
<accession>A0A834KW23</accession>
<comment type="caution">
    <text evidence="10">The sequence shown here is derived from an EMBL/GenBank/DDBJ whole genome shotgun (WGS) entry which is preliminary data.</text>
</comment>
<evidence type="ECO:0000256" key="5">
    <source>
        <dbReference type="ARBA" id="ARBA00022989"/>
    </source>
</evidence>
<keyword evidence="2" id="KW-0336">GPI-anchor</keyword>
<dbReference type="PANTHER" id="PTHR33562:SF27">
    <property type="entry name" value="PROTEIN QUIVER"/>
    <property type="match status" value="1"/>
</dbReference>
<keyword evidence="8" id="KW-0449">Lipoprotein</keyword>
<reference evidence="10" key="1">
    <citation type="journal article" date="2020" name="G3 (Bethesda)">
        <title>High-Quality Assemblies for Three Invasive Social Wasps from the &lt;i&gt;Vespula&lt;/i&gt; Genus.</title>
        <authorList>
            <person name="Harrop T.W.R."/>
            <person name="Guhlin J."/>
            <person name="McLaughlin G.M."/>
            <person name="Permina E."/>
            <person name="Stockwell P."/>
            <person name="Gilligan J."/>
            <person name="Le Lec M.F."/>
            <person name="Gruber M.A.M."/>
            <person name="Quinn O."/>
            <person name="Lovegrove M."/>
            <person name="Duncan E.J."/>
            <person name="Remnant E.J."/>
            <person name="Van Eeckhoven J."/>
            <person name="Graham B."/>
            <person name="Knapp R.A."/>
            <person name="Langford K.W."/>
            <person name="Kronenberg Z."/>
            <person name="Press M.O."/>
            <person name="Eacker S.M."/>
            <person name="Wilson-Rankin E.E."/>
            <person name="Purcell J."/>
            <person name="Lester P.J."/>
            <person name="Dearden P.K."/>
        </authorList>
    </citation>
    <scope>NUCLEOTIDE SEQUENCE</scope>
    <source>
        <strain evidence="10">Volc-1</strain>
    </source>
</reference>
<evidence type="ECO:0000256" key="6">
    <source>
        <dbReference type="ARBA" id="ARBA00023136"/>
    </source>
</evidence>
<organism evidence="10 11">
    <name type="scientific">Vespula pensylvanica</name>
    <name type="common">Western yellow jacket</name>
    <name type="synonym">Wasp</name>
    <dbReference type="NCBI Taxonomy" id="30213"/>
    <lineage>
        <taxon>Eukaryota</taxon>
        <taxon>Metazoa</taxon>
        <taxon>Ecdysozoa</taxon>
        <taxon>Arthropoda</taxon>
        <taxon>Hexapoda</taxon>
        <taxon>Insecta</taxon>
        <taxon>Pterygota</taxon>
        <taxon>Neoptera</taxon>
        <taxon>Endopterygota</taxon>
        <taxon>Hymenoptera</taxon>
        <taxon>Apocrita</taxon>
        <taxon>Aculeata</taxon>
        <taxon>Vespoidea</taxon>
        <taxon>Vespidae</taxon>
        <taxon>Vespinae</taxon>
        <taxon>Vespula</taxon>
    </lineage>
</organism>
<dbReference type="InterPro" id="IPR050975">
    <property type="entry name" value="Sleep_regulator"/>
</dbReference>
<evidence type="ECO:0008006" key="12">
    <source>
        <dbReference type="Google" id="ProtNLM"/>
    </source>
</evidence>
<keyword evidence="6" id="KW-0472">Membrane</keyword>
<evidence type="ECO:0000313" key="11">
    <source>
        <dbReference type="Proteomes" id="UP000600918"/>
    </source>
</evidence>